<dbReference type="Pfam" id="PF12625">
    <property type="entry name" value="Arabinose_bd"/>
    <property type="match status" value="1"/>
</dbReference>
<evidence type="ECO:0000256" key="1">
    <source>
        <dbReference type="ARBA" id="ARBA00023015"/>
    </source>
</evidence>
<dbReference type="InterPro" id="IPR020449">
    <property type="entry name" value="Tscrpt_reg_AraC-type_HTH"/>
</dbReference>
<dbReference type="Proteomes" id="UP000076852">
    <property type="component" value="Chromosome 1"/>
</dbReference>
<dbReference type="GO" id="GO:0000976">
    <property type="term" value="F:transcription cis-regulatory region binding"/>
    <property type="evidence" value="ECO:0007669"/>
    <property type="project" value="TreeGrafter"/>
</dbReference>
<dbReference type="EMBL" id="CP014578">
    <property type="protein sequence ID" value="ANB72362.1"/>
    <property type="molecule type" value="Genomic_DNA"/>
</dbReference>
<sequence>MPSNMQRATASRSDSDAVLTTIGGYALAISRALEHSGVDSARIFHAAGVQPSLMKNDPMTRLPVATMARLYKVCVDVTHNPYFGLTVARFIHVSNLHALGYALAASSNLMAFCQRLERFFRLASQACEINIVENGDEVSLRMKLLVPVCAETEDALLGFVVLSMRQLYHADFKPVRVAFSHPMPREGGGPYEKLFRSPVDFDQAAPELVFSKPDLQKPLTGACAELAQLHDNLATSYIARLDKHDVVSTVRQKIIEYLPNGDCSRDKVASAMCISPTTLQFKLSQHDTNFNELLDATRKELASSYVQQSALSITEITFLLGFSDSSNFTRAFKRWEGVSPSDYRKEAKIQSA</sequence>
<evidence type="ECO:0000259" key="4">
    <source>
        <dbReference type="PROSITE" id="PS01124"/>
    </source>
</evidence>
<dbReference type="AlphaFoldDB" id="A0A160FJA6"/>
<dbReference type="PROSITE" id="PS01124">
    <property type="entry name" value="HTH_ARAC_FAMILY_2"/>
    <property type="match status" value="1"/>
</dbReference>
<evidence type="ECO:0000256" key="3">
    <source>
        <dbReference type="ARBA" id="ARBA00023163"/>
    </source>
</evidence>
<organism evidence="5 6">
    <name type="scientific">Paraburkholderia phytofirmans OLGA172</name>
    <dbReference type="NCBI Taxonomy" id="1417228"/>
    <lineage>
        <taxon>Bacteria</taxon>
        <taxon>Pseudomonadati</taxon>
        <taxon>Pseudomonadota</taxon>
        <taxon>Betaproteobacteria</taxon>
        <taxon>Burkholderiales</taxon>
        <taxon>Burkholderiaceae</taxon>
        <taxon>Paraburkholderia</taxon>
    </lineage>
</organism>
<dbReference type="InterPro" id="IPR009057">
    <property type="entry name" value="Homeodomain-like_sf"/>
</dbReference>
<evidence type="ECO:0000256" key="2">
    <source>
        <dbReference type="ARBA" id="ARBA00023125"/>
    </source>
</evidence>
<dbReference type="InterPro" id="IPR018060">
    <property type="entry name" value="HTH_AraC"/>
</dbReference>
<dbReference type="KEGG" id="buz:AYM40_08305"/>
<keyword evidence="3" id="KW-0804">Transcription</keyword>
<keyword evidence="6" id="KW-1185">Reference proteome</keyword>
<protein>
    <submittedName>
        <fullName evidence="5">AraC family transcriptional regulator</fullName>
    </submittedName>
</protein>
<accession>A0A160FJA6</accession>
<gene>
    <name evidence="5" type="ORF">AYM40_08305</name>
</gene>
<dbReference type="SUPFAM" id="SSF46689">
    <property type="entry name" value="Homeodomain-like"/>
    <property type="match status" value="1"/>
</dbReference>
<keyword evidence="1" id="KW-0805">Transcription regulation</keyword>
<dbReference type="Pfam" id="PF12833">
    <property type="entry name" value="HTH_18"/>
    <property type="match status" value="1"/>
</dbReference>
<dbReference type="InterPro" id="IPR032687">
    <property type="entry name" value="AraC-type_N"/>
</dbReference>
<dbReference type="SMART" id="SM00342">
    <property type="entry name" value="HTH_ARAC"/>
    <property type="match status" value="1"/>
</dbReference>
<feature type="domain" description="HTH araC/xylS-type" evidence="4">
    <location>
        <begin position="248"/>
        <end position="346"/>
    </location>
</feature>
<reference evidence="5 6" key="1">
    <citation type="journal article" date="2016" name="Gene">
        <title>PacBio SMRT assembly of a complex multi-replicon genome reveals chlorocatechol degradative operon in a region of genome plasticity.</title>
        <authorList>
            <person name="Ricker N."/>
            <person name="Shen S.Y."/>
            <person name="Goordial J."/>
            <person name="Jin S."/>
            <person name="Fulthorpe R.R."/>
        </authorList>
    </citation>
    <scope>NUCLEOTIDE SEQUENCE [LARGE SCALE GENOMIC DNA]</scope>
    <source>
        <strain evidence="5 6">OLGA172</strain>
    </source>
</reference>
<dbReference type="GO" id="GO:0005829">
    <property type="term" value="C:cytosol"/>
    <property type="evidence" value="ECO:0007669"/>
    <property type="project" value="TreeGrafter"/>
</dbReference>
<evidence type="ECO:0000313" key="5">
    <source>
        <dbReference type="EMBL" id="ANB72362.1"/>
    </source>
</evidence>
<proteinExistence type="predicted"/>
<dbReference type="Gene3D" id="1.10.10.60">
    <property type="entry name" value="Homeodomain-like"/>
    <property type="match status" value="1"/>
</dbReference>
<evidence type="ECO:0000313" key="6">
    <source>
        <dbReference type="Proteomes" id="UP000076852"/>
    </source>
</evidence>
<dbReference type="STRING" id="1804984.AYM40_08305"/>
<name>A0A160FJA6_9BURK</name>
<dbReference type="PANTHER" id="PTHR47894">
    <property type="entry name" value="HTH-TYPE TRANSCRIPTIONAL REGULATOR GADX"/>
    <property type="match status" value="1"/>
</dbReference>
<keyword evidence="2" id="KW-0238">DNA-binding</keyword>
<dbReference type="GO" id="GO:0003700">
    <property type="term" value="F:DNA-binding transcription factor activity"/>
    <property type="evidence" value="ECO:0007669"/>
    <property type="project" value="InterPro"/>
</dbReference>
<dbReference type="PRINTS" id="PR00032">
    <property type="entry name" value="HTHARAC"/>
</dbReference>
<dbReference type="PANTHER" id="PTHR47894:SF1">
    <property type="entry name" value="HTH-TYPE TRANSCRIPTIONAL REGULATOR VQSM"/>
    <property type="match status" value="1"/>
</dbReference>